<evidence type="ECO:0000313" key="2">
    <source>
        <dbReference type="EMBL" id="CAG6521878.1"/>
    </source>
</evidence>
<dbReference type="EMBL" id="HBUE01289648">
    <property type="protein sequence ID" value="CAG6573482.1"/>
    <property type="molecule type" value="Transcribed_RNA"/>
</dbReference>
<evidence type="ECO:0000256" key="1">
    <source>
        <dbReference type="SAM" id="Phobius"/>
    </source>
</evidence>
<accession>A0A8D8GWA2</accession>
<keyword evidence="1" id="KW-0472">Membrane</keyword>
<name>A0A8D8GWA2_CULPI</name>
<feature type="transmembrane region" description="Helical" evidence="1">
    <location>
        <begin position="92"/>
        <end position="109"/>
    </location>
</feature>
<proteinExistence type="predicted"/>
<organism evidence="2">
    <name type="scientific">Culex pipiens</name>
    <name type="common">House mosquito</name>
    <dbReference type="NCBI Taxonomy" id="7175"/>
    <lineage>
        <taxon>Eukaryota</taxon>
        <taxon>Metazoa</taxon>
        <taxon>Ecdysozoa</taxon>
        <taxon>Arthropoda</taxon>
        <taxon>Hexapoda</taxon>
        <taxon>Insecta</taxon>
        <taxon>Pterygota</taxon>
        <taxon>Neoptera</taxon>
        <taxon>Endopterygota</taxon>
        <taxon>Diptera</taxon>
        <taxon>Nematocera</taxon>
        <taxon>Culicoidea</taxon>
        <taxon>Culicidae</taxon>
        <taxon>Culicinae</taxon>
        <taxon>Culicini</taxon>
        <taxon>Culex</taxon>
        <taxon>Culex</taxon>
    </lineage>
</organism>
<protein>
    <submittedName>
        <fullName evidence="2">(northern house mosquito) hypothetical protein</fullName>
    </submittedName>
</protein>
<dbReference type="AlphaFoldDB" id="A0A8D8GWA2"/>
<dbReference type="EMBL" id="HBUE01183966">
    <property type="protein sequence ID" value="CAG6521878.1"/>
    <property type="molecule type" value="Transcribed_RNA"/>
</dbReference>
<reference evidence="2" key="1">
    <citation type="submission" date="2021-05" db="EMBL/GenBank/DDBJ databases">
        <authorList>
            <person name="Alioto T."/>
            <person name="Alioto T."/>
            <person name="Gomez Garrido J."/>
        </authorList>
    </citation>
    <scope>NUCLEOTIDE SEQUENCE</scope>
</reference>
<sequence>MFRNTSYANTNQQSRDLCCSVEICCHDCPLTVEIVSLLSQCNRSFFFSSFCADGFSSIHHVENSFSAASLNPFLELYLQIETLKCGLFRFGFMWYSAGGAFVPTFSILLR</sequence>
<keyword evidence="1" id="KW-1133">Transmembrane helix</keyword>
<keyword evidence="1" id="KW-0812">Transmembrane</keyword>